<dbReference type="Proteomes" id="UP000092445">
    <property type="component" value="Unassembled WGS sequence"/>
</dbReference>
<keyword evidence="3" id="KW-1185">Reference proteome</keyword>
<dbReference type="EnsemblMetazoa" id="GPAI047467-RA">
    <property type="protein sequence ID" value="GPAI047467-PA"/>
    <property type="gene ID" value="GPAI047467"/>
</dbReference>
<dbReference type="GO" id="GO:0005634">
    <property type="term" value="C:nucleus"/>
    <property type="evidence" value="ECO:0007669"/>
    <property type="project" value="UniProtKB-SubCell"/>
</dbReference>
<keyword evidence="1" id="KW-0812">Transmembrane</keyword>
<feature type="transmembrane region" description="Helical" evidence="1">
    <location>
        <begin position="122"/>
        <end position="143"/>
    </location>
</feature>
<protein>
    <submittedName>
        <fullName evidence="2">Uncharacterized protein</fullName>
    </submittedName>
</protein>
<reference evidence="2" key="2">
    <citation type="submission" date="2020-05" db="UniProtKB">
        <authorList>
            <consortium name="EnsemblMetazoa"/>
        </authorList>
    </citation>
    <scope>IDENTIFICATION</scope>
    <source>
        <strain evidence="2">IAEA</strain>
    </source>
</reference>
<proteinExistence type="predicted"/>
<evidence type="ECO:0000256" key="1">
    <source>
        <dbReference type="SAM" id="Phobius"/>
    </source>
</evidence>
<name>A0A1B0AJ52_GLOPL</name>
<dbReference type="Pfam" id="PF18808">
    <property type="entry name" value="Importin_rep_4"/>
    <property type="match status" value="1"/>
</dbReference>
<dbReference type="AlphaFoldDB" id="A0A1B0AJ52"/>
<evidence type="ECO:0000313" key="3">
    <source>
        <dbReference type="Proteomes" id="UP000092445"/>
    </source>
</evidence>
<dbReference type="VEuPathDB" id="VectorBase:GPAI047467"/>
<keyword evidence="1" id="KW-1133">Transmembrane helix</keyword>
<dbReference type="InterPro" id="IPR041653">
    <property type="entry name" value="Importin_rep_4"/>
</dbReference>
<sequence length="169" mass="19369">MDVYGAKKKYIALLIPLILQMMTDMDHDEEWAASDVISDDDTSDNNVFAESSLDLLPCGFGEWHSKDFKAALCGLRIQWSHYLRDLRRIHCQLCSVFNINAATRCEMNAYNISWTCYYDCELTTLVGIVVVIIVNTCMIFIIFHDMVMNHSLPKNVPLNVPMHSAERKT</sequence>
<organism evidence="2 3">
    <name type="scientific">Glossina pallidipes</name>
    <name type="common">Tsetse fly</name>
    <dbReference type="NCBI Taxonomy" id="7398"/>
    <lineage>
        <taxon>Eukaryota</taxon>
        <taxon>Metazoa</taxon>
        <taxon>Ecdysozoa</taxon>
        <taxon>Arthropoda</taxon>
        <taxon>Hexapoda</taxon>
        <taxon>Insecta</taxon>
        <taxon>Pterygota</taxon>
        <taxon>Neoptera</taxon>
        <taxon>Endopterygota</taxon>
        <taxon>Diptera</taxon>
        <taxon>Brachycera</taxon>
        <taxon>Muscomorpha</taxon>
        <taxon>Hippoboscoidea</taxon>
        <taxon>Glossinidae</taxon>
        <taxon>Glossina</taxon>
    </lineage>
</organism>
<keyword evidence="1" id="KW-0472">Membrane</keyword>
<reference evidence="3" key="1">
    <citation type="submission" date="2014-03" db="EMBL/GenBank/DDBJ databases">
        <authorList>
            <person name="Aksoy S."/>
            <person name="Warren W."/>
            <person name="Wilson R.K."/>
        </authorList>
    </citation>
    <scope>NUCLEOTIDE SEQUENCE [LARGE SCALE GENOMIC DNA]</scope>
    <source>
        <strain evidence="3">IAEA</strain>
    </source>
</reference>
<evidence type="ECO:0000313" key="2">
    <source>
        <dbReference type="EnsemblMetazoa" id="GPAI047467-PA"/>
    </source>
</evidence>
<dbReference type="STRING" id="7398.A0A1B0AJ52"/>
<accession>A0A1B0AJ52</accession>